<dbReference type="PANTHER" id="PTHR12411">
    <property type="entry name" value="CYSTEINE PROTEASE FAMILY C1-RELATED"/>
    <property type="match status" value="1"/>
</dbReference>
<comment type="caution">
    <text evidence="8">The sequence shown here is derived from an EMBL/GenBank/DDBJ whole genome shotgun (WGS) entry which is preliminary data.</text>
</comment>
<feature type="domain" description="Peptidase C1A papain C-terminal" evidence="6">
    <location>
        <begin position="235"/>
        <end position="445"/>
    </location>
</feature>
<feature type="domain" description="Cathepsin propeptide inhibitor" evidence="7">
    <location>
        <begin position="125"/>
        <end position="182"/>
    </location>
</feature>
<dbReference type="RefSeq" id="XP_028868620.1">
    <property type="nucleotide sequence ID" value="XM_029012787.1"/>
</dbReference>
<accession>A0A2H6KHA3</accession>
<dbReference type="PROSITE" id="PS00639">
    <property type="entry name" value="THIOL_PROTEASE_HIS"/>
    <property type="match status" value="1"/>
</dbReference>
<dbReference type="GeneID" id="39876147"/>
<dbReference type="InterPro" id="IPR039417">
    <property type="entry name" value="Peptidase_C1A_papain-like"/>
</dbReference>
<dbReference type="SMART" id="SM00848">
    <property type="entry name" value="Inhibitor_I29"/>
    <property type="match status" value="1"/>
</dbReference>
<dbReference type="AlphaFoldDB" id="A0A2H6KHA3"/>
<dbReference type="PROSITE" id="PS00640">
    <property type="entry name" value="THIOL_PROTEASE_ASN"/>
    <property type="match status" value="1"/>
</dbReference>
<keyword evidence="3" id="KW-1015">Disulfide bond</keyword>
<keyword evidence="2" id="KW-0865">Zymogen</keyword>
<evidence type="ECO:0000313" key="8">
    <source>
        <dbReference type="EMBL" id="GBE62377.1"/>
    </source>
</evidence>
<keyword evidence="5" id="KW-1133">Transmembrane helix</keyword>
<feature type="transmembrane region" description="Helical" evidence="5">
    <location>
        <begin position="44"/>
        <end position="66"/>
    </location>
</feature>
<dbReference type="Pfam" id="PF00112">
    <property type="entry name" value="Peptidase_C1"/>
    <property type="match status" value="1"/>
</dbReference>
<evidence type="ECO:0000259" key="6">
    <source>
        <dbReference type="SMART" id="SM00645"/>
    </source>
</evidence>
<dbReference type="InterPro" id="IPR000668">
    <property type="entry name" value="Peptidase_C1A_C"/>
</dbReference>
<dbReference type="InterPro" id="IPR013201">
    <property type="entry name" value="Prot_inhib_I29"/>
</dbReference>
<dbReference type="InterPro" id="IPR025661">
    <property type="entry name" value="Pept_asp_AS"/>
</dbReference>
<sequence length="452" mass="50176">MAITGNRSYMSNDEHRYISSDEVDRDAALISAPRRRRTCTGNKIAICVLSLAAIGAITAGIVLLILRSTKGPESLKSSSEIALAVPTLDMDCVRTPELIDELHTFFELGGLGTNDDEEICKFVHFKNLEKHFNKSYDDLRARHAAFLNYRRNMAIVEEHKKNTDATYSKGPNHFFDMDVKELASKLLHPIHVGDDFEEHWNVGEVFVTKDDQAKYSLLKGHIDNPTAIDVGSKVTFENINWRTFGAVSPVKDQGHCGSCWAFAAIGAVESWFRIEAHKYLTFSEQEIVSCDTLNSGCGGGFSDLALDYIKKHGVASAAEWKYEAIDGKCTEHHGIRYFILDYMGARGANVASALLVRAPTVVYVAATEDWFNYSGGIFNADCPAGQLNHAVLLVGEGYDETLKKRYWLIKNSWGTTWGEDGFIRLERTDNGTDKCGVLSYGFIPTGKVSPTN</sequence>
<evidence type="ECO:0000256" key="2">
    <source>
        <dbReference type="ARBA" id="ARBA00023145"/>
    </source>
</evidence>
<comment type="similarity">
    <text evidence="1">Belongs to the peptidase C1 family.</text>
</comment>
<dbReference type="CDD" id="cd02248">
    <property type="entry name" value="Peptidase_C1A"/>
    <property type="match status" value="1"/>
</dbReference>
<evidence type="ECO:0000256" key="5">
    <source>
        <dbReference type="SAM" id="Phobius"/>
    </source>
</evidence>
<dbReference type="PRINTS" id="PR00705">
    <property type="entry name" value="PAPAIN"/>
</dbReference>
<keyword evidence="5" id="KW-0812">Transmembrane</keyword>
<dbReference type="SMART" id="SM00645">
    <property type="entry name" value="Pept_C1"/>
    <property type="match status" value="1"/>
</dbReference>
<dbReference type="Gene3D" id="3.90.70.10">
    <property type="entry name" value="Cysteine proteinases"/>
    <property type="match status" value="1"/>
</dbReference>
<name>A0A2H6KHA3_9APIC</name>
<evidence type="ECO:0000259" key="7">
    <source>
        <dbReference type="SMART" id="SM00848"/>
    </source>
</evidence>
<keyword evidence="8" id="KW-0645">Protease</keyword>
<dbReference type="OrthoDB" id="190265at2759"/>
<keyword evidence="5" id="KW-0472">Membrane</keyword>
<dbReference type="InterPro" id="IPR000169">
    <property type="entry name" value="Pept_cys_AS"/>
</dbReference>
<evidence type="ECO:0000256" key="4">
    <source>
        <dbReference type="ARBA" id="ARBA00023180"/>
    </source>
</evidence>
<keyword evidence="4" id="KW-0325">Glycoprotein</keyword>
<gene>
    <name evidence="8" type="ORF">BOVATA_038700</name>
</gene>
<dbReference type="InterPro" id="IPR038765">
    <property type="entry name" value="Papain-like_cys_pep_sf"/>
</dbReference>
<dbReference type="SMR" id="A0A2H6KHA3"/>
<keyword evidence="8" id="KW-0378">Hydrolase</keyword>
<dbReference type="EMBL" id="BDSA01000004">
    <property type="protein sequence ID" value="GBE62377.1"/>
    <property type="molecule type" value="Genomic_DNA"/>
</dbReference>
<reference evidence="8 9" key="1">
    <citation type="journal article" date="2017" name="BMC Genomics">
        <title>Whole-genome assembly of Babesia ovata and comparative genomics between closely related pathogens.</title>
        <authorList>
            <person name="Yamagishi J."/>
            <person name="Asada M."/>
            <person name="Hakimi H."/>
            <person name="Tanaka T.Q."/>
            <person name="Sugimoto C."/>
            <person name="Kawazu S."/>
        </authorList>
    </citation>
    <scope>NUCLEOTIDE SEQUENCE [LARGE SCALE GENOMIC DNA]</scope>
    <source>
        <strain evidence="8 9">Miyake</strain>
    </source>
</reference>
<evidence type="ECO:0000256" key="3">
    <source>
        <dbReference type="ARBA" id="ARBA00023157"/>
    </source>
</evidence>
<dbReference type="InterPro" id="IPR013128">
    <property type="entry name" value="Peptidase_C1A"/>
</dbReference>
<dbReference type="VEuPathDB" id="PiroplasmaDB:BOVATA_038700"/>
<dbReference type="InterPro" id="IPR025660">
    <property type="entry name" value="Pept_his_AS"/>
</dbReference>
<organism evidence="8 9">
    <name type="scientific">Babesia ovata</name>
    <dbReference type="NCBI Taxonomy" id="189622"/>
    <lineage>
        <taxon>Eukaryota</taxon>
        <taxon>Sar</taxon>
        <taxon>Alveolata</taxon>
        <taxon>Apicomplexa</taxon>
        <taxon>Aconoidasida</taxon>
        <taxon>Piroplasmida</taxon>
        <taxon>Babesiidae</taxon>
        <taxon>Babesia</taxon>
    </lineage>
</organism>
<dbReference type="Pfam" id="PF08246">
    <property type="entry name" value="Inhibitor_I29"/>
    <property type="match status" value="1"/>
</dbReference>
<dbReference type="PROSITE" id="PS00139">
    <property type="entry name" value="THIOL_PROTEASE_CYS"/>
    <property type="match status" value="1"/>
</dbReference>
<evidence type="ECO:0000256" key="1">
    <source>
        <dbReference type="ARBA" id="ARBA00008455"/>
    </source>
</evidence>
<dbReference type="GO" id="GO:0006508">
    <property type="term" value="P:proteolysis"/>
    <property type="evidence" value="ECO:0007669"/>
    <property type="project" value="UniProtKB-KW"/>
</dbReference>
<proteinExistence type="inferred from homology"/>
<protein>
    <submittedName>
        <fullName evidence="8">Cysteine protease</fullName>
    </submittedName>
</protein>
<dbReference type="GO" id="GO:0008234">
    <property type="term" value="F:cysteine-type peptidase activity"/>
    <property type="evidence" value="ECO:0007669"/>
    <property type="project" value="InterPro"/>
</dbReference>
<dbReference type="Proteomes" id="UP000236319">
    <property type="component" value="Unassembled WGS sequence"/>
</dbReference>
<evidence type="ECO:0000313" key="9">
    <source>
        <dbReference type="Proteomes" id="UP000236319"/>
    </source>
</evidence>
<dbReference type="SUPFAM" id="SSF54001">
    <property type="entry name" value="Cysteine proteinases"/>
    <property type="match status" value="1"/>
</dbReference>
<keyword evidence="9" id="KW-1185">Reference proteome</keyword>